<dbReference type="EMBL" id="GBXM01065619">
    <property type="protein sequence ID" value="JAH42958.1"/>
    <property type="molecule type" value="Transcribed_RNA"/>
</dbReference>
<dbReference type="AlphaFoldDB" id="A0A0E9SR12"/>
<evidence type="ECO:0000313" key="1">
    <source>
        <dbReference type="EMBL" id="JAH42958.1"/>
    </source>
</evidence>
<proteinExistence type="predicted"/>
<accession>A0A0E9SR12</accession>
<protein>
    <submittedName>
        <fullName evidence="1">Uncharacterized protein</fullName>
    </submittedName>
</protein>
<reference evidence="1" key="1">
    <citation type="submission" date="2014-11" db="EMBL/GenBank/DDBJ databases">
        <authorList>
            <person name="Amaro Gonzalez C."/>
        </authorList>
    </citation>
    <scope>NUCLEOTIDE SEQUENCE</scope>
</reference>
<organism evidence="1">
    <name type="scientific">Anguilla anguilla</name>
    <name type="common">European freshwater eel</name>
    <name type="synonym">Muraena anguilla</name>
    <dbReference type="NCBI Taxonomy" id="7936"/>
    <lineage>
        <taxon>Eukaryota</taxon>
        <taxon>Metazoa</taxon>
        <taxon>Chordata</taxon>
        <taxon>Craniata</taxon>
        <taxon>Vertebrata</taxon>
        <taxon>Euteleostomi</taxon>
        <taxon>Actinopterygii</taxon>
        <taxon>Neopterygii</taxon>
        <taxon>Teleostei</taxon>
        <taxon>Anguilliformes</taxon>
        <taxon>Anguillidae</taxon>
        <taxon>Anguilla</taxon>
    </lineage>
</organism>
<name>A0A0E9SR12_ANGAN</name>
<reference evidence="1" key="2">
    <citation type="journal article" date="2015" name="Fish Shellfish Immunol.">
        <title>Early steps in the European eel (Anguilla anguilla)-Vibrio vulnificus interaction in the gills: Role of the RtxA13 toxin.</title>
        <authorList>
            <person name="Callol A."/>
            <person name="Pajuelo D."/>
            <person name="Ebbesson L."/>
            <person name="Teles M."/>
            <person name="MacKenzie S."/>
            <person name="Amaro C."/>
        </authorList>
    </citation>
    <scope>NUCLEOTIDE SEQUENCE</scope>
</reference>
<sequence length="87" mass="9651">MLAKQVGQGKTVRHQQISFHDNKGLALPSSISRRLGIVAHLPYSAARPIFIQALMTCNRNGKGLLKNSLEYHVGINRQFSVAFKFAC</sequence>